<dbReference type="Proteomes" id="UP000249203">
    <property type="component" value="Unassembled WGS sequence"/>
</dbReference>
<protein>
    <submittedName>
        <fullName evidence="2">Group 4 capsule polysaccharide lipoprotein GfcB/YjbF</fullName>
    </submittedName>
</protein>
<dbReference type="OrthoDB" id="6240809at2"/>
<dbReference type="Proteomes" id="UP000287865">
    <property type="component" value="Unassembled WGS sequence"/>
</dbReference>
<evidence type="ECO:0000256" key="1">
    <source>
        <dbReference type="SAM" id="SignalP"/>
    </source>
</evidence>
<name>A0A327WRZ7_9GAMM</name>
<feature type="chain" id="PRO_5016341268" evidence="1">
    <location>
        <begin position="28"/>
        <end position="239"/>
    </location>
</feature>
<feature type="signal peptide" evidence="1">
    <location>
        <begin position="1"/>
        <end position="27"/>
    </location>
</feature>
<sequence length="239" mass="27381">MTAKLFRFAAGALCAPLLLTACTSVFGDVKETWQYATAPKVDAELSPERIANLPYTGIYVRRGDLPRAFVVLGFIDGEVPAERWQWVTANREVLETQNGRVVRTFDIAPELTGVSNLSEDPLWCLQQQMQQQRSTASCQQPWLHQIDMRDDDARYTLQLTSTFRQGEAESIELPTRFAQTVRWVEHVEVVSARRGMPREYINEYWLEDDGHIVKSIQHFVPGQAPIEWLEVKWIGRDDA</sequence>
<dbReference type="EMBL" id="QLMD01000017">
    <property type="protein sequence ID" value="RAJ93616.1"/>
    <property type="molecule type" value="Genomic_DNA"/>
</dbReference>
<dbReference type="RefSeq" id="WP_111570368.1">
    <property type="nucleotide sequence ID" value="NZ_PIPK01000017.1"/>
</dbReference>
<gene>
    <name evidence="2" type="ORF">B0I24_11722</name>
    <name evidence="3" type="ORF">CWE07_13235</name>
</gene>
<keyword evidence="5" id="KW-1185">Reference proteome</keyword>
<accession>A0A327WRZ7</accession>
<dbReference type="Pfam" id="PF11102">
    <property type="entry name" value="YjbF"/>
    <property type="match status" value="1"/>
</dbReference>
<comment type="caution">
    <text evidence="2">The sequence shown here is derived from an EMBL/GenBank/DDBJ whole genome shotgun (WGS) entry which is preliminary data.</text>
</comment>
<keyword evidence="1" id="KW-0732">Signal</keyword>
<dbReference type="InterPro" id="IPR021308">
    <property type="entry name" value="GfcB"/>
</dbReference>
<evidence type="ECO:0000313" key="2">
    <source>
        <dbReference type="EMBL" id="RAJ93616.1"/>
    </source>
</evidence>
<reference evidence="2 4" key="2">
    <citation type="submission" date="2018-06" db="EMBL/GenBank/DDBJ databases">
        <title>Genomic Encyclopedia of Type Strains, Phase III (KMG-III): the genomes of soil and plant-associated and newly described type strains.</title>
        <authorList>
            <person name="Whitman W."/>
        </authorList>
    </citation>
    <scope>NUCLEOTIDE SEQUENCE [LARGE SCALE GENOMIC DNA]</scope>
    <source>
        <strain evidence="2 4">CGMCC 1.15366</strain>
    </source>
</reference>
<evidence type="ECO:0000313" key="4">
    <source>
        <dbReference type="Proteomes" id="UP000249203"/>
    </source>
</evidence>
<proteinExistence type="predicted"/>
<dbReference type="AlphaFoldDB" id="A0A327WRZ7"/>
<evidence type="ECO:0000313" key="5">
    <source>
        <dbReference type="Proteomes" id="UP000287865"/>
    </source>
</evidence>
<keyword evidence="2" id="KW-0449">Lipoprotein</keyword>
<evidence type="ECO:0000313" key="3">
    <source>
        <dbReference type="EMBL" id="RUO19070.1"/>
    </source>
</evidence>
<dbReference type="InterPro" id="IPR023373">
    <property type="entry name" value="YmcC_sf"/>
</dbReference>
<reference evidence="3 5" key="1">
    <citation type="journal article" date="2018" name="Front. Microbiol.">
        <title>Genome-Based Analysis Reveals the Taxonomy and Diversity of the Family Idiomarinaceae.</title>
        <authorList>
            <person name="Liu Y."/>
            <person name="Lai Q."/>
            <person name="Shao Z."/>
        </authorList>
    </citation>
    <scope>NUCLEOTIDE SEQUENCE [LARGE SCALE GENOMIC DNA]</scope>
    <source>
        <strain evidence="3 5">CF12-14</strain>
    </source>
</reference>
<dbReference type="SUPFAM" id="SSF159270">
    <property type="entry name" value="YmcC-like"/>
    <property type="match status" value="1"/>
</dbReference>
<organism evidence="2 4">
    <name type="scientific">Aliidiomarina maris</name>
    <dbReference type="NCBI Taxonomy" id="531312"/>
    <lineage>
        <taxon>Bacteria</taxon>
        <taxon>Pseudomonadati</taxon>
        <taxon>Pseudomonadota</taxon>
        <taxon>Gammaproteobacteria</taxon>
        <taxon>Alteromonadales</taxon>
        <taxon>Idiomarinaceae</taxon>
        <taxon>Aliidiomarina</taxon>
    </lineage>
</organism>
<dbReference type="PROSITE" id="PS51257">
    <property type="entry name" value="PROKAR_LIPOPROTEIN"/>
    <property type="match status" value="1"/>
</dbReference>
<dbReference type="EMBL" id="PIPK01000017">
    <property type="protein sequence ID" value="RUO19070.1"/>
    <property type="molecule type" value="Genomic_DNA"/>
</dbReference>
<dbReference type="Gene3D" id="2.40.360.10">
    <property type="entry name" value="YmcC-like"/>
    <property type="match status" value="1"/>
</dbReference>